<evidence type="ECO:0000256" key="2">
    <source>
        <dbReference type="ARBA" id="ARBA00023008"/>
    </source>
</evidence>
<accession>A0A1H9VGS2</accession>
<dbReference type="STRING" id="1121357.SAMN05661109_02221"/>
<dbReference type="Gene3D" id="1.20.58.1000">
    <property type="entry name" value="Metal-sensitive repressor, helix protomer"/>
    <property type="match status" value="1"/>
</dbReference>
<keyword evidence="4" id="KW-0238">DNA-binding</keyword>
<proteinExistence type="inferred from homology"/>
<dbReference type="GO" id="GO:0045892">
    <property type="term" value="P:negative regulation of DNA-templated transcription"/>
    <property type="evidence" value="ECO:0007669"/>
    <property type="project" value="UniProtKB-ARBA"/>
</dbReference>
<dbReference type="GO" id="GO:0003677">
    <property type="term" value="F:DNA binding"/>
    <property type="evidence" value="ECO:0007669"/>
    <property type="project" value="UniProtKB-KW"/>
</dbReference>
<feature type="region of interest" description="Disordered" evidence="3">
    <location>
        <begin position="6"/>
        <end position="31"/>
    </location>
</feature>
<comment type="similarity">
    <text evidence="1">Belongs to the CsoR family.</text>
</comment>
<dbReference type="EMBL" id="FOGQ01000012">
    <property type="protein sequence ID" value="SES20674.1"/>
    <property type="molecule type" value="Genomic_DNA"/>
</dbReference>
<sequence>MVARAVKAADGATDHAVPGTGTGTVTGTVKSMHITPEESKAAITRLKRARGQLDGVIRMLEEGVECEKVATQISAVSTAVSRAGFLVISEGMKKCMAEEGADSLDEKRLEKLFLSLA</sequence>
<gene>
    <name evidence="4" type="ORF">SAMN05661109_02221</name>
</gene>
<protein>
    <submittedName>
        <fullName evidence="4">DNA-binding transcriptional regulator, FrmR family</fullName>
    </submittedName>
</protein>
<dbReference type="Proteomes" id="UP000198929">
    <property type="component" value="Unassembled WGS sequence"/>
</dbReference>
<dbReference type="AlphaFoldDB" id="A0A1H9VGS2"/>
<keyword evidence="5" id="KW-1185">Reference proteome</keyword>
<evidence type="ECO:0000313" key="4">
    <source>
        <dbReference type="EMBL" id="SES20674.1"/>
    </source>
</evidence>
<keyword evidence="2" id="KW-0186">Copper</keyword>
<name>A0A1H9VGS2_9CORY</name>
<dbReference type="Pfam" id="PF02583">
    <property type="entry name" value="Trns_repr_metal"/>
    <property type="match status" value="1"/>
</dbReference>
<dbReference type="GO" id="GO:0046872">
    <property type="term" value="F:metal ion binding"/>
    <property type="evidence" value="ECO:0007669"/>
    <property type="project" value="InterPro"/>
</dbReference>
<organism evidence="4 5">
    <name type="scientific">Corynebacterium cystitidis DSM 20524</name>
    <dbReference type="NCBI Taxonomy" id="1121357"/>
    <lineage>
        <taxon>Bacteria</taxon>
        <taxon>Bacillati</taxon>
        <taxon>Actinomycetota</taxon>
        <taxon>Actinomycetes</taxon>
        <taxon>Mycobacteriales</taxon>
        <taxon>Corynebacteriaceae</taxon>
        <taxon>Corynebacterium</taxon>
    </lineage>
</organism>
<reference evidence="5" key="1">
    <citation type="submission" date="2016-10" db="EMBL/GenBank/DDBJ databases">
        <authorList>
            <person name="Varghese N."/>
            <person name="Submissions S."/>
        </authorList>
    </citation>
    <scope>NUCLEOTIDE SEQUENCE [LARGE SCALE GENOMIC DNA]</scope>
    <source>
        <strain evidence="5">DSM 20524</strain>
    </source>
</reference>
<dbReference type="InterPro" id="IPR038390">
    <property type="entry name" value="Metal_Tscrpt_repr_sf"/>
</dbReference>
<dbReference type="CDD" id="cd10148">
    <property type="entry name" value="CsoR-like_DUF156"/>
    <property type="match status" value="1"/>
</dbReference>
<evidence type="ECO:0000313" key="5">
    <source>
        <dbReference type="Proteomes" id="UP000198929"/>
    </source>
</evidence>
<dbReference type="PANTHER" id="PTHR33677:SF5">
    <property type="entry name" value="TRANSCRIPTIONAL REPRESSOR FRMR"/>
    <property type="match status" value="1"/>
</dbReference>
<evidence type="ECO:0000256" key="1">
    <source>
        <dbReference type="ARBA" id="ARBA00005428"/>
    </source>
</evidence>
<dbReference type="PANTHER" id="PTHR33677">
    <property type="entry name" value="TRANSCRIPTIONAL REPRESSOR FRMR-RELATED"/>
    <property type="match status" value="1"/>
</dbReference>
<evidence type="ECO:0000256" key="3">
    <source>
        <dbReference type="SAM" id="MobiDB-lite"/>
    </source>
</evidence>
<dbReference type="InterPro" id="IPR003735">
    <property type="entry name" value="Metal_Tscrpt_repr"/>
</dbReference>